<proteinExistence type="predicted"/>
<evidence type="ECO:0000259" key="1">
    <source>
        <dbReference type="Pfam" id="PF07905"/>
    </source>
</evidence>
<dbReference type="InterPro" id="IPR025736">
    <property type="entry name" value="PucR_C-HTH_dom"/>
</dbReference>
<keyword evidence="4" id="KW-1185">Reference proteome</keyword>
<feature type="domain" description="PucR C-terminal helix-turn-helix" evidence="2">
    <location>
        <begin position="413"/>
        <end position="469"/>
    </location>
</feature>
<dbReference type="Pfam" id="PF07905">
    <property type="entry name" value="PucR"/>
    <property type="match status" value="1"/>
</dbReference>
<evidence type="ECO:0000259" key="2">
    <source>
        <dbReference type="Pfam" id="PF13556"/>
    </source>
</evidence>
<dbReference type="InterPro" id="IPR042070">
    <property type="entry name" value="PucR_C-HTH_sf"/>
</dbReference>
<reference evidence="3 4" key="1">
    <citation type="submission" date="2019-12" db="EMBL/GenBank/DDBJ databases">
        <title>Corynebacterium sp. nov., isolated from feces of the Anser Albifrons in China.</title>
        <authorList>
            <person name="Liu Q."/>
        </authorList>
    </citation>
    <scope>NUCLEOTIDE SEQUENCE [LARGE SCALE GENOMIC DNA]</scope>
    <source>
        <strain evidence="3 4">4H37-19</strain>
    </source>
</reference>
<organism evidence="3 4">
    <name type="scientific">Corynebacterium poyangense</name>
    <dbReference type="NCBI Taxonomy" id="2684405"/>
    <lineage>
        <taxon>Bacteria</taxon>
        <taxon>Bacillati</taxon>
        <taxon>Actinomycetota</taxon>
        <taxon>Actinomycetes</taxon>
        <taxon>Mycobacteriales</taxon>
        <taxon>Corynebacteriaceae</taxon>
        <taxon>Corynebacterium</taxon>
    </lineage>
</organism>
<dbReference type="Pfam" id="PF13556">
    <property type="entry name" value="HTH_30"/>
    <property type="match status" value="1"/>
</dbReference>
<sequence>MNIEDLIADQQLQLELVTDPTEPALKESVRSVVSTESISPEGLSEPNTLLLTTGQSMRFENEQIWAAYVERLKLAQVSAVAFSLGTIYTCVPRNLCRAANKAGLPVVSIPSQISPIQVQQSINRLLSEERYWASRRAWALATKCIAVLTRNGGLDELLRIIVSDTGTEVGIYDDLGHHVAGSYKNTVLPIREVDTLSLVVDGNTKWNLVVPKHSLVSLGPAATVVNMAISKKLQTMGSQYFDKGKELATALKSAGNSPVKEVDRALEQAGFLPGIPISIVRISAHSSARRNLIAFRIIKSLKYKDVVVGSEANGLVLLYISDRSAETSVINWDNLCEKEAGDSILFQSDISGAAEVLLSYRNLCESPIEPGAQRCVVPGLDMVINGICPEMGDAAARRLLEPILSEKEAPRFLATLKQLIQTQSLSQAAMELGVHRNTLRRDRIKMEKLIGRRLETPLDLAPYAIALRIYDRSPW</sequence>
<feature type="domain" description="Purine catabolism PurC-like" evidence="1">
    <location>
        <begin position="7"/>
        <end position="125"/>
    </location>
</feature>
<evidence type="ECO:0000313" key="3">
    <source>
        <dbReference type="EMBL" id="QNQ91105.1"/>
    </source>
</evidence>
<dbReference type="KEGG" id="cpoy:GP475_11040"/>
<name>A0A7H0SRD0_9CORY</name>
<dbReference type="InterPro" id="IPR012914">
    <property type="entry name" value="PucR_dom"/>
</dbReference>
<evidence type="ECO:0000313" key="4">
    <source>
        <dbReference type="Proteomes" id="UP000516320"/>
    </source>
</evidence>
<dbReference type="Proteomes" id="UP000516320">
    <property type="component" value="Chromosome"/>
</dbReference>
<dbReference type="AlphaFoldDB" id="A0A7H0SRD0"/>
<accession>A0A7H0SRD0</accession>
<protein>
    <submittedName>
        <fullName evidence="3">Uncharacterized protein</fullName>
    </submittedName>
</protein>
<gene>
    <name evidence="3" type="ORF">GP475_11040</name>
</gene>
<dbReference type="EMBL" id="CP046884">
    <property type="protein sequence ID" value="QNQ91105.1"/>
    <property type="molecule type" value="Genomic_DNA"/>
</dbReference>
<dbReference type="RefSeq" id="WP_187974418.1">
    <property type="nucleotide sequence ID" value="NZ_CP046884.1"/>
</dbReference>
<dbReference type="Gene3D" id="1.10.10.2840">
    <property type="entry name" value="PucR C-terminal helix-turn-helix domain"/>
    <property type="match status" value="1"/>
</dbReference>